<keyword evidence="1" id="KW-0472">Membrane</keyword>
<dbReference type="EMBL" id="JANPWB010000001">
    <property type="protein sequence ID" value="KAJ1218144.1"/>
    <property type="molecule type" value="Genomic_DNA"/>
</dbReference>
<keyword evidence="1" id="KW-1133">Transmembrane helix</keyword>
<evidence type="ECO:0000313" key="3">
    <source>
        <dbReference type="Proteomes" id="UP001066276"/>
    </source>
</evidence>
<gene>
    <name evidence="2" type="ORF">NDU88_005727</name>
</gene>
<keyword evidence="3" id="KW-1185">Reference proteome</keyword>
<feature type="transmembrane region" description="Helical" evidence="1">
    <location>
        <begin position="31"/>
        <end position="50"/>
    </location>
</feature>
<organism evidence="2 3">
    <name type="scientific">Pleurodeles waltl</name>
    <name type="common">Iberian ribbed newt</name>
    <dbReference type="NCBI Taxonomy" id="8319"/>
    <lineage>
        <taxon>Eukaryota</taxon>
        <taxon>Metazoa</taxon>
        <taxon>Chordata</taxon>
        <taxon>Craniata</taxon>
        <taxon>Vertebrata</taxon>
        <taxon>Euteleostomi</taxon>
        <taxon>Amphibia</taxon>
        <taxon>Batrachia</taxon>
        <taxon>Caudata</taxon>
        <taxon>Salamandroidea</taxon>
        <taxon>Salamandridae</taxon>
        <taxon>Pleurodelinae</taxon>
        <taxon>Pleurodeles</taxon>
    </lineage>
</organism>
<evidence type="ECO:0000256" key="1">
    <source>
        <dbReference type="SAM" id="Phobius"/>
    </source>
</evidence>
<dbReference type="AlphaFoldDB" id="A0AAV7WXX1"/>
<protein>
    <submittedName>
        <fullName evidence="2">Uncharacterized protein</fullName>
    </submittedName>
</protein>
<feature type="non-terminal residue" evidence="2">
    <location>
        <position position="1"/>
    </location>
</feature>
<keyword evidence="1" id="KW-0812">Transmembrane</keyword>
<accession>A0AAV7WXX1</accession>
<reference evidence="2" key="1">
    <citation type="journal article" date="2022" name="bioRxiv">
        <title>Sequencing and chromosome-scale assembly of the giantPleurodeles waltlgenome.</title>
        <authorList>
            <person name="Brown T."/>
            <person name="Elewa A."/>
            <person name="Iarovenko S."/>
            <person name="Subramanian E."/>
            <person name="Araus A.J."/>
            <person name="Petzold A."/>
            <person name="Susuki M."/>
            <person name="Suzuki K.-i.T."/>
            <person name="Hayashi T."/>
            <person name="Toyoda A."/>
            <person name="Oliveira C."/>
            <person name="Osipova E."/>
            <person name="Leigh N.D."/>
            <person name="Simon A."/>
            <person name="Yun M.H."/>
        </authorList>
    </citation>
    <scope>NUCLEOTIDE SEQUENCE</scope>
    <source>
        <strain evidence="2">20211129_DDA</strain>
        <tissue evidence="2">Liver</tissue>
    </source>
</reference>
<proteinExistence type="predicted"/>
<evidence type="ECO:0000313" key="2">
    <source>
        <dbReference type="EMBL" id="KAJ1218144.1"/>
    </source>
</evidence>
<feature type="non-terminal residue" evidence="2">
    <location>
        <position position="51"/>
    </location>
</feature>
<comment type="caution">
    <text evidence="2">The sequence shown here is derived from an EMBL/GenBank/DDBJ whole genome shotgun (WGS) entry which is preliminary data.</text>
</comment>
<name>A0AAV7WXX1_PLEWA</name>
<dbReference type="Proteomes" id="UP001066276">
    <property type="component" value="Chromosome 1_1"/>
</dbReference>
<sequence>SSRCSFSYMSLWARFTRPYHHHSFTFRSPPVALFSAPFLQAGVLPLFVALS</sequence>